<dbReference type="Gene3D" id="1.20.1740.10">
    <property type="entry name" value="Amino acid/polyamine transporter I"/>
    <property type="match status" value="1"/>
</dbReference>
<dbReference type="GeneID" id="83209041"/>
<feature type="transmembrane region" description="Helical" evidence="6">
    <location>
        <begin position="191"/>
        <end position="210"/>
    </location>
</feature>
<dbReference type="Pfam" id="PF13520">
    <property type="entry name" value="AA_permease_2"/>
    <property type="match status" value="1"/>
</dbReference>
<dbReference type="InterPro" id="IPR004840">
    <property type="entry name" value="Amino_acid_permease_CS"/>
</dbReference>
<evidence type="ECO:0000256" key="1">
    <source>
        <dbReference type="ARBA" id="ARBA00004141"/>
    </source>
</evidence>
<dbReference type="Proteomes" id="UP001234581">
    <property type="component" value="Unassembled WGS sequence"/>
</dbReference>
<keyword evidence="8" id="KW-1185">Reference proteome</keyword>
<dbReference type="GO" id="GO:0006865">
    <property type="term" value="P:amino acid transport"/>
    <property type="evidence" value="ECO:0007669"/>
    <property type="project" value="InterPro"/>
</dbReference>
<feature type="transmembrane region" description="Helical" evidence="6">
    <location>
        <begin position="233"/>
        <end position="256"/>
    </location>
</feature>
<dbReference type="PROSITE" id="PS00218">
    <property type="entry name" value="AMINO_ACID_PERMEASE_1"/>
    <property type="match status" value="1"/>
</dbReference>
<dbReference type="PANTHER" id="PTHR45649">
    <property type="entry name" value="AMINO-ACID PERMEASE BAT1"/>
    <property type="match status" value="1"/>
</dbReference>
<organism evidence="7 8">
    <name type="scientific">Lichtheimia ornata</name>
    <dbReference type="NCBI Taxonomy" id="688661"/>
    <lineage>
        <taxon>Eukaryota</taxon>
        <taxon>Fungi</taxon>
        <taxon>Fungi incertae sedis</taxon>
        <taxon>Mucoromycota</taxon>
        <taxon>Mucoromycotina</taxon>
        <taxon>Mucoromycetes</taxon>
        <taxon>Mucorales</taxon>
        <taxon>Lichtheimiaceae</taxon>
        <taxon>Lichtheimia</taxon>
    </lineage>
</organism>
<feature type="transmembrane region" description="Helical" evidence="6">
    <location>
        <begin position="160"/>
        <end position="179"/>
    </location>
</feature>
<reference evidence="7 8" key="1">
    <citation type="submission" date="2023-03" db="EMBL/GenBank/DDBJ databases">
        <title>Genome sequence of Lichtheimia ornata CBS 291.66.</title>
        <authorList>
            <person name="Mohabir J.T."/>
            <person name="Shea T.P."/>
            <person name="Kurbessoian T."/>
            <person name="Berby B."/>
            <person name="Fontaine J."/>
            <person name="Livny J."/>
            <person name="Gnirke A."/>
            <person name="Stajich J.E."/>
            <person name="Cuomo C.A."/>
        </authorList>
    </citation>
    <scope>NUCLEOTIDE SEQUENCE [LARGE SCALE GENOMIC DNA]</scope>
    <source>
        <strain evidence="7">CBS 291.66</strain>
    </source>
</reference>
<dbReference type="GO" id="GO:0016020">
    <property type="term" value="C:membrane"/>
    <property type="evidence" value="ECO:0007669"/>
    <property type="project" value="UniProtKB-SubCell"/>
</dbReference>
<dbReference type="RefSeq" id="XP_058347572.1">
    <property type="nucleotide sequence ID" value="XM_058481715.1"/>
</dbReference>
<feature type="transmembrane region" description="Helical" evidence="6">
    <location>
        <begin position="397"/>
        <end position="420"/>
    </location>
</feature>
<feature type="transmembrane region" description="Helical" evidence="6">
    <location>
        <begin position="31"/>
        <end position="52"/>
    </location>
</feature>
<evidence type="ECO:0000313" key="8">
    <source>
        <dbReference type="Proteomes" id="UP001234581"/>
    </source>
</evidence>
<keyword evidence="4 6" id="KW-1133">Transmembrane helix</keyword>
<dbReference type="EMBL" id="JARTCD010000004">
    <property type="protein sequence ID" value="KAJ8662659.1"/>
    <property type="molecule type" value="Genomic_DNA"/>
</dbReference>
<gene>
    <name evidence="7" type="ORF">O0I10_001623</name>
</gene>
<protein>
    <recommendedName>
        <fullName evidence="9">Amino acid transporter</fullName>
    </recommendedName>
</protein>
<feature type="transmembrane region" description="Helical" evidence="6">
    <location>
        <begin position="466"/>
        <end position="488"/>
    </location>
</feature>
<evidence type="ECO:0000256" key="4">
    <source>
        <dbReference type="ARBA" id="ARBA00022989"/>
    </source>
</evidence>
<comment type="caution">
    <text evidence="7">The sequence shown here is derived from an EMBL/GenBank/DDBJ whole genome shotgun (WGS) entry which is preliminary data.</text>
</comment>
<keyword evidence="2" id="KW-0813">Transport</keyword>
<evidence type="ECO:0008006" key="9">
    <source>
        <dbReference type="Google" id="ProtNLM"/>
    </source>
</evidence>
<evidence type="ECO:0000256" key="2">
    <source>
        <dbReference type="ARBA" id="ARBA00022448"/>
    </source>
</evidence>
<keyword evidence="5 6" id="KW-0472">Membrane</keyword>
<dbReference type="PANTHER" id="PTHR45649:SF26">
    <property type="entry name" value="OS04G0435100 PROTEIN"/>
    <property type="match status" value="1"/>
</dbReference>
<accession>A0AAD7XZ65</accession>
<evidence type="ECO:0000256" key="5">
    <source>
        <dbReference type="ARBA" id="ARBA00023136"/>
    </source>
</evidence>
<dbReference type="AlphaFoldDB" id="A0AAD7XZ65"/>
<keyword evidence="3 6" id="KW-0812">Transmembrane</keyword>
<feature type="transmembrane region" description="Helical" evidence="6">
    <location>
        <begin position="311"/>
        <end position="340"/>
    </location>
</feature>
<dbReference type="GO" id="GO:0022857">
    <property type="term" value="F:transmembrane transporter activity"/>
    <property type="evidence" value="ECO:0007669"/>
    <property type="project" value="InterPro"/>
</dbReference>
<dbReference type="InterPro" id="IPR002293">
    <property type="entry name" value="AA/rel_permease1"/>
</dbReference>
<feature type="transmembrane region" description="Helical" evidence="6">
    <location>
        <begin position="72"/>
        <end position="102"/>
    </location>
</feature>
<proteinExistence type="predicted"/>
<dbReference type="PIRSF" id="PIRSF006060">
    <property type="entry name" value="AA_transporter"/>
    <property type="match status" value="1"/>
</dbReference>
<name>A0AAD7XZ65_9FUNG</name>
<feature type="transmembrane region" description="Helical" evidence="6">
    <location>
        <begin position="441"/>
        <end position="460"/>
    </location>
</feature>
<comment type="subcellular location">
    <subcellularLocation>
        <location evidence="1">Membrane</location>
        <topology evidence="1">Multi-pass membrane protein</topology>
    </subcellularLocation>
</comment>
<feature type="transmembrane region" description="Helical" evidence="6">
    <location>
        <begin position="268"/>
        <end position="291"/>
    </location>
</feature>
<feature type="transmembrane region" description="Helical" evidence="6">
    <location>
        <begin position="123"/>
        <end position="148"/>
    </location>
</feature>
<evidence type="ECO:0000313" key="7">
    <source>
        <dbReference type="EMBL" id="KAJ8662659.1"/>
    </source>
</evidence>
<feature type="transmembrane region" description="Helical" evidence="6">
    <location>
        <begin position="372"/>
        <end position="391"/>
    </location>
</feature>
<evidence type="ECO:0000256" key="3">
    <source>
        <dbReference type="ARBA" id="ARBA00022692"/>
    </source>
</evidence>
<evidence type="ECO:0000256" key="6">
    <source>
        <dbReference type="SAM" id="Phobius"/>
    </source>
</evidence>
<sequence>MTLYGSIDNPVEQSEQLLNRLGYKQELQRRWSLFTTFGLAFANIGILSNTSATFQTVLQRGGPRTVVLAWNLVSLFMICIALSLAEICSLYATSGGVYYWVFEMLRSNPRHARKAPFIAFATGWTYTLACIISLGANNVIIALSFGSLLEITIGYAVTKLQIMCIAMVITGIHGMLNAFHFKSLGALNQWNVFWSCGGLLVVILALTLGVDERQSFEWVFTDYENRTGFDNPIYVFVLGLIGASYSMFGAEGAAYANEETKDADLSAPMAIAMSIVMSWAIGLAFLIVLLISIQDVDAILDSSLDMPVAQLFWNAIGRTGTVGFLVLLIFCQFCTGAATLTTTSRMVYTLARDHAAPSFLQKVNHHQLPANAVYFVVFIVCCFVITPFPLSDFVFEMLISATTITTHLAYAILLGCRIAVKPYLKERGRFSLGKWSGPVTWIAFIWSVIAVCIFTMPTVWPIEASTFNYSAVALLGAIMTTMMFWCGWGRDNYIGPRDQNENDHDVLM</sequence>